<evidence type="ECO:0000259" key="1">
    <source>
        <dbReference type="PROSITE" id="PS51186"/>
    </source>
</evidence>
<keyword evidence="2" id="KW-0808">Transferase</keyword>
<dbReference type="RefSeq" id="WP_311630558.1">
    <property type="nucleotide sequence ID" value="NZ_JAVREN010000013.1"/>
</dbReference>
<reference evidence="3" key="1">
    <citation type="submission" date="2023-07" db="EMBL/GenBank/DDBJ databases">
        <title>30 novel species of actinomycetes from the DSMZ collection.</title>
        <authorList>
            <person name="Nouioui I."/>
        </authorList>
    </citation>
    <scope>NUCLEOTIDE SEQUENCE [LARGE SCALE GENOMIC DNA]</scope>
    <source>
        <strain evidence="3">DSM 44917</strain>
    </source>
</reference>
<name>A0ABU2L7Q5_9ACTN</name>
<dbReference type="PANTHER" id="PTHR39173:SF1">
    <property type="entry name" value="ACETYLTRANSFERASE"/>
    <property type="match status" value="1"/>
</dbReference>
<organism evidence="2 3">
    <name type="scientific">Streptomyces boetiae</name>
    <dbReference type="NCBI Taxonomy" id="3075541"/>
    <lineage>
        <taxon>Bacteria</taxon>
        <taxon>Bacillati</taxon>
        <taxon>Actinomycetota</taxon>
        <taxon>Actinomycetes</taxon>
        <taxon>Kitasatosporales</taxon>
        <taxon>Streptomycetaceae</taxon>
        <taxon>Streptomyces</taxon>
    </lineage>
</organism>
<dbReference type="Pfam" id="PF13302">
    <property type="entry name" value="Acetyltransf_3"/>
    <property type="match status" value="1"/>
</dbReference>
<dbReference type="InterPro" id="IPR000182">
    <property type="entry name" value="GNAT_dom"/>
</dbReference>
<dbReference type="Proteomes" id="UP001183388">
    <property type="component" value="Unassembled WGS sequence"/>
</dbReference>
<dbReference type="InterPro" id="IPR016181">
    <property type="entry name" value="Acyl_CoA_acyltransferase"/>
</dbReference>
<dbReference type="PANTHER" id="PTHR39173">
    <property type="entry name" value="ACETYLTRANSFERASE"/>
    <property type="match status" value="1"/>
</dbReference>
<dbReference type="EC" id="2.3.1.-" evidence="2"/>
<comment type="caution">
    <text evidence="2">The sequence shown here is derived from an EMBL/GenBank/DDBJ whole genome shotgun (WGS) entry which is preliminary data.</text>
</comment>
<dbReference type="SUPFAM" id="SSF55729">
    <property type="entry name" value="Acyl-CoA N-acyltransferases (Nat)"/>
    <property type="match status" value="1"/>
</dbReference>
<keyword evidence="2" id="KW-0012">Acyltransferase</keyword>
<dbReference type="EMBL" id="JAVREN010000013">
    <property type="protein sequence ID" value="MDT0307608.1"/>
    <property type="molecule type" value="Genomic_DNA"/>
</dbReference>
<accession>A0ABU2L7Q5</accession>
<keyword evidence="3" id="KW-1185">Reference proteome</keyword>
<proteinExistence type="predicted"/>
<evidence type="ECO:0000313" key="2">
    <source>
        <dbReference type="EMBL" id="MDT0307608.1"/>
    </source>
</evidence>
<sequence>MAELITPTTAVRESFLAAVEEFRAEGRGTARDSSVLGQDIAVYGRRWAEPGAFAAYVRRVVQDAAPGAPRPAGHVPSTVLWWVEGEVFLGRLSIRHRMTPRLLEWGGIIGYDVRPSARRRGHATAMLRASLPAARRLGHDPVLLTCDWDNVASRKVIEACGGVFEDRRGEKLRYWVPTGGT</sequence>
<gene>
    <name evidence="2" type="ORF">RM780_11620</name>
</gene>
<dbReference type="GO" id="GO:0016746">
    <property type="term" value="F:acyltransferase activity"/>
    <property type="evidence" value="ECO:0007669"/>
    <property type="project" value="UniProtKB-KW"/>
</dbReference>
<dbReference type="Gene3D" id="3.40.630.30">
    <property type="match status" value="1"/>
</dbReference>
<dbReference type="PROSITE" id="PS51186">
    <property type="entry name" value="GNAT"/>
    <property type="match status" value="1"/>
</dbReference>
<feature type="domain" description="N-acetyltransferase" evidence="1">
    <location>
        <begin position="9"/>
        <end position="181"/>
    </location>
</feature>
<protein>
    <submittedName>
        <fullName evidence="2">GNAT family N-acetyltransferase</fullName>
        <ecNumber evidence="2">2.3.1.-</ecNumber>
    </submittedName>
</protein>
<evidence type="ECO:0000313" key="3">
    <source>
        <dbReference type="Proteomes" id="UP001183388"/>
    </source>
</evidence>